<accession>A0A2N5UU86</accession>
<organism evidence="2 3">
    <name type="scientific">Puccinia coronata f. sp. avenae</name>
    <dbReference type="NCBI Taxonomy" id="200324"/>
    <lineage>
        <taxon>Eukaryota</taxon>
        <taxon>Fungi</taxon>
        <taxon>Dikarya</taxon>
        <taxon>Basidiomycota</taxon>
        <taxon>Pucciniomycotina</taxon>
        <taxon>Pucciniomycetes</taxon>
        <taxon>Pucciniales</taxon>
        <taxon>Pucciniaceae</taxon>
        <taxon>Puccinia</taxon>
    </lineage>
</organism>
<evidence type="ECO:0000313" key="2">
    <source>
        <dbReference type="EMBL" id="PLW41325.1"/>
    </source>
</evidence>
<protein>
    <submittedName>
        <fullName evidence="2">Uncharacterized protein</fullName>
    </submittedName>
</protein>
<dbReference type="AlphaFoldDB" id="A0A2N5UU86"/>
<comment type="caution">
    <text evidence="2">The sequence shown here is derived from an EMBL/GenBank/DDBJ whole genome shotgun (WGS) entry which is preliminary data.</text>
</comment>
<sequence length="67" mass="7665">MSDSLTFGMDGLDIDLGKKKEIRRFGTILSKNTLQIQEKIIFIQIVQIPLMTKIPFLKTMPLTLKTL</sequence>
<reference evidence="2 3" key="1">
    <citation type="submission" date="2017-11" db="EMBL/GenBank/DDBJ databases">
        <title>De novo assembly and phasing of dikaryotic genomes from two isolates of Puccinia coronata f. sp. avenae, the causal agent of oat crown rust.</title>
        <authorList>
            <person name="Miller M.E."/>
            <person name="Zhang Y."/>
            <person name="Omidvar V."/>
            <person name="Sperschneider J."/>
            <person name="Schwessinger B."/>
            <person name="Raley C."/>
            <person name="Palmer J.M."/>
            <person name="Garnica D."/>
            <person name="Upadhyaya N."/>
            <person name="Rathjen J."/>
            <person name="Taylor J.M."/>
            <person name="Park R.F."/>
            <person name="Dodds P.N."/>
            <person name="Hirsch C.D."/>
            <person name="Kianian S.F."/>
            <person name="Figueroa M."/>
        </authorList>
    </citation>
    <scope>NUCLEOTIDE SEQUENCE [LARGE SCALE GENOMIC DNA]</scope>
    <source>
        <strain evidence="2">12NC29</strain>
    </source>
</reference>
<keyword evidence="3" id="KW-1185">Reference proteome</keyword>
<name>A0A2N5UU86_9BASI</name>
<gene>
    <name evidence="1" type="ORF">PCANC_16249</name>
    <name evidence="2" type="ORF">PCANC_17342</name>
</gene>
<proteinExistence type="predicted"/>
<dbReference type="Proteomes" id="UP000235388">
    <property type="component" value="Unassembled WGS sequence"/>
</dbReference>
<dbReference type="EMBL" id="PGCJ01000854">
    <property type="protein sequence ID" value="PLW17212.1"/>
    <property type="molecule type" value="Genomic_DNA"/>
</dbReference>
<evidence type="ECO:0000313" key="3">
    <source>
        <dbReference type="Proteomes" id="UP000235388"/>
    </source>
</evidence>
<evidence type="ECO:0000313" key="1">
    <source>
        <dbReference type="EMBL" id="PLW17212.1"/>
    </source>
</evidence>
<dbReference type="EMBL" id="PGCJ01000170">
    <property type="protein sequence ID" value="PLW41325.1"/>
    <property type="molecule type" value="Genomic_DNA"/>
</dbReference>